<dbReference type="InterPro" id="IPR036390">
    <property type="entry name" value="WH_DNA-bd_sf"/>
</dbReference>
<protein>
    <submittedName>
        <fullName evidence="2">MarR family transcriptional regulator</fullName>
    </submittedName>
</protein>
<dbReference type="InterPro" id="IPR000835">
    <property type="entry name" value="HTH_MarR-typ"/>
</dbReference>
<gene>
    <name evidence="2" type="ORF">GQR93_05055</name>
</gene>
<evidence type="ECO:0000313" key="3">
    <source>
        <dbReference type="Proteomes" id="UP000465035"/>
    </source>
</evidence>
<reference evidence="2 3" key="1">
    <citation type="submission" date="2019-12" db="EMBL/GenBank/DDBJ databases">
        <title>Lactobacillus hilgardii FLUB.</title>
        <authorList>
            <person name="Gustaw K."/>
        </authorList>
    </citation>
    <scope>NUCLEOTIDE SEQUENCE [LARGE SCALE GENOMIC DNA]</scope>
    <source>
        <strain evidence="2 3">FLUB</strain>
    </source>
</reference>
<dbReference type="EMBL" id="CP047121">
    <property type="protein sequence ID" value="QHB51631.1"/>
    <property type="molecule type" value="Genomic_DNA"/>
</dbReference>
<dbReference type="GeneID" id="69057721"/>
<dbReference type="Gene3D" id="1.10.10.10">
    <property type="entry name" value="Winged helix-like DNA-binding domain superfamily/Winged helix DNA-binding domain"/>
    <property type="match status" value="1"/>
</dbReference>
<accession>A0A6P1E8T0</accession>
<dbReference type="RefSeq" id="WP_003552928.1">
    <property type="nucleotide sequence ID" value="NZ_CABKOL010000106.1"/>
</dbReference>
<dbReference type="InterPro" id="IPR036388">
    <property type="entry name" value="WH-like_DNA-bd_sf"/>
</dbReference>
<dbReference type="Proteomes" id="UP000465035">
    <property type="component" value="Chromosome"/>
</dbReference>
<name>A0A6P1E8T0_LENHI</name>
<dbReference type="InterPro" id="IPR039422">
    <property type="entry name" value="MarR/SlyA-like"/>
</dbReference>
<dbReference type="AlphaFoldDB" id="A0A6P1E8T0"/>
<dbReference type="PRINTS" id="PR00598">
    <property type="entry name" value="HTHMARR"/>
</dbReference>
<dbReference type="PROSITE" id="PS50995">
    <property type="entry name" value="HTH_MARR_2"/>
    <property type="match status" value="1"/>
</dbReference>
<dbReference type="SUPFAM" id="SSF46785">
    <property type="entry name" value="Winged helix' DNA-binding domain"/>
    <property type="match status" value="1"/>
</dbReference>
<evidence type="ECO:0000259" key="1">
    <source>
        <dbReference type="PROSITE" id="PS50995"/>
    </source>
</evidence>
<feature type="domain" description="HTH marR-type" evidence="1">
    <location>
        <begin position="6"/>
        <end position="138"/>
    </location>
</feature>
<dbReference type="GO" id="GO:0006950">
    <property type="term" value="P:response to stress"/>
    <property type="evidence" value="ECO:0007669"/>
    <property type="project" value="TreeGrafter"/>
</dbReference>
<dbReference type="SMART" id="SM00347">
    <property type="entry name" value="HTH_MARR"/>
    <property type="match status" value="1"/>
</dbReference>
<dbReference type="Pfam" id="PF12802">
    <property type="entry name" value="MarR_2"/>
    <property type="match status" value="1"/>
</dbReference>
<sequence>MLSQKEISLIREFNRDYTELLGLLNRQVFNTSLSWQEGRILLEIKINHLINPNEIATHLKIDKSYTSRIINRLVKQGFLEKVPSPEDSRSVQLKLTASGQQMTQNLDDRSNEQVAQLLSKLSIDKQAQFYQAVETINQLLFSRK</sequence>
<proteinExistence type="predicted"/>
<evidence type="ECO:0000313" key="2">
    <source>
        <dbReference type="EMBL" id="QHB51631.1"/>
    </source>
</evidence>
<organism evidence="2 3">
    <name type="scientific">Lentilactobacillus hilgardii</name>
    <name type="common">Lactobacillus hilgardii</name>
    <dbReference type="NCBI Taxonomy" id="1588"/>
    <lineage>
        <taxon>Bacteria</taxon>
        <taxon>Bacillati</taxon>
        <taxon>Bacillota</taxon>
        <taxon>Bacilli</taxon>
        <taxon>Lactobacillales</taxon>
        <taxon>Lactobacillaceae</taxon>
        <taxon>Lentilactobacillus</taxon>
    </lineage>
</organism>
<dbReference type="SMR" id="A0A6P1E8T0"/>
<dbReference type="GO" id="GO:0003700">
    <property type="term" value="F:DNA-binding transcription factor activity"/>
    <property type="evidence" value="ECO:0007669"/>
    <property type="project" value="InterPro"/>
</dbReference>
<dbReference type="PANTHER" id="PTHR33164:SF43">
    <property type="entry name" value="HTH-TYPE TRANSCRIPTIONAL REPRESSOR YETL"/>
    <property type="match status" value="1"/>
</dbReference>
<dbReference type="PANTHER" id="PTHR33164">
    <property type="entry name" value="TRANSCRIPTIONAL REGULATOR, MARR FAMILY"/>
    <property type="match status" value="1"/>
</dbReference>